<dbReference type="Proteomes" id="UP000640333">
    <property type="component" value="Unassembled WGS sequence"/>
</dbReference>
<evidence type="ECO:0000259" key="1">
    <source>
        <dbReference type="PROSITE" id="PS50943"/>
    </source>
</evidence>
<dbReference type="EMBL" id="JADEYS010000001">
    <property type="protein sequence ID" value="MBE9395898.1"/>
    <property type="molecule type" value="Genomic_DNA"/>
</dbReference>
<dbReference type="Pfam" id="PF01381">
    <property type="entry name" value="HTH_3"/>
    <property type="match status" value="1"/>
</dbReference>
<dbReference type="RefSeq" id="WP_193951454.1">
    <property type="nucleotide sequence ID" value="NZ_JADEYS010000001.1"/>
</dbReference>
<proteinExistence type="predicted"/>
<name>A0A8J7JX35_9GAMM</name>
<dbReference type="AlphaFoldDB" id="A0A8J7JX35"/>
<dbReference type="PROSITE" id="PS50943">
    <property type="entry name" value="HTH_CROC1"/>
    <property type="match status" value="1"/>
</dbReference>
<dbReference type="SMART" id="SM00530">
    <property type="entry name" value="HTH_XRE"/>
    <property type="match status" value="1"/>
</dbReference>
<dbReference type="SUPFAM" id="SSF47413">
    <property type="entry name" value="lambda repressor-like DNA-binding domains"/>
    <property type="match status" value="1"/>
</dbReference>
<dbReference type="GO" id="GO:0003677">
    <property type="term" value="F:DNA binding"/>
    <property type="evidence" value="ECO:0007669"/>
    <property type="project" value="InterPro"/>
</dbReference>
<dbReference type="InterPro" id="IPR001387">
    <property type="entry name" value="Cro/C1-type_HTH"/>
</dbReference>
<dbReference type="CDD" id="cd00093">
    <property type="entry name" value="HTH_XRE"/>
    <property type="match status" value="1"/>
</dbReference>
<sequence length="102" mass="11243">MTDKPETADDALSLMNEVGSYIDAQAKEIAQLRGQRHLKPFDEVGSTIREARLRQNLTLENLASYSGVSEVTIGKIEKGQVNVNTEKLRAVLKALGMDLWVG</sequence>
<keyword evidence="3" id="KW-1185">Reference proteome</keyword>
<reference evidence="2" key="1">
    <citation type="submission" date="2020-10" db="EMBL/GenBank/DDBJ databases">
        <title>Bacterium isolated from coastal waters sediment.</title>
        <authorList>
            <person name="Chen R.-J."/>
            <person name="Lu D.-C."/>
            <person name="Zhu K.-L."/>
            <person name="Du Z.-J."/>
        </authorList>
    </citation>
    <scope>NUCLEOTIDE SEQUENCE</scope>
    <source>
        <strain evidence="2">N1Y112</strain>
    </source>
</reference>
<evidence type="ECO:0000313" key="3">
    <source>
        <dbReference type="Proteomes" id="UP000640333"/>
    </source>
</evidence>
<feature type="domain" description="HTH cro/C1-type" evidence="1">
    <location>
        <begin position="48"/>
        <end position="99"/>
    </location>
</feature>
<comment type="caution">
    <text evidence="2">The sequence shown here is derived from an EMBL/GenBank/DDBJ whole genome shotgun (WGS) entry which is preliminary data.</text>
</comment>
<dbReference type="Gene3D" id="1.10.260.40">
    <property type="entry name" value="lambda repressor-like DNA-binding domains"/>
    <property type="match status" value="1"/>
</dbReference>
<accession>A0A8J7JX35</accession>
<organism evidence="2 3">
    <name type="scientific">Pontibacterium sinense</name>
    <dbReference type="NCBI Taxonomy" id="2781979"/>
    <lineage>
        <taxon>Bacteria</taxon>
        <taxon>Pseudomonadati</taxon>
        <taxon>Pseudomonadota</taxon>
        <taxon>Gammaproteobacteria</taxon>
        <taxon>Oceanospirillales</taxon>
        <taxon>Oceanospirillaceae</taxon>
        <taxon>Pontibacterium</taxon>
    </lineage>
</organism>
<protein>
    <submittedName>
        <fullName evidence="2">Helix-turn-helix transcriptional regulator</fullName>
    </submittedName>
</protein>
<gene>
    <name evidence="2" type="ORF">IOQ59_01345</name>
</gene>
<dbReference type="InterPro" id="IPR010982">
    <property type="entry name" value="Lambda_DNA-bd_dom_sf"/>
</dbReference>
<evidence type="ECO:0000313" key="2">
    <source>
        <dbReference type="EMBL" id="MBE9395898.1"/>
    </source>
</evidence>